<dbReference type="Proteomes" id="UP000633205">
    <property type="component" value="Unassembled WGS sequence"/>
</dbReference>
<dbReference type="PROSITE" id="PS51608">
    <property type="entry name" value="SAM_MT_UBIE"/>
    <property type="match status" value="1"/>
</dbReference>
<dbReference type="PANTHER" id="PTHR43591">
    <property type="entry name" value="METHYLTRANSFERASE"/>
    <property type="match status" value="1"/>
</dbReference>
<keyword evidence="1 4" id="KW-0489">Methyltransferase</keyword>
<evidence type="ECO:0000256" key="4">
    <source>
        <dbReference type="HAMAP-Rule" id="MF_01813"/>
    </source>
</evidence>
<dbReference type="NCBIfam" id="NF001241">
    <property type="entry name" value="PRK00216.1-2"/>
    <property type="match status" value="1"/>
</dbReference>
<dbReference type="GO" id="GO:0032259">
    <property type="term" value="P:methylation"/>
    <property type="evidence" value="ECO:0007669"/>
    <property type="project" value="UniProtKB-KW"/>
</dbReference>
<evidence type="ECO:0000256" key="2">
    <source>
        <dbReference type="ARBA" id="ARBA00022679"/>
    </source>
</evidence>
<dbReference type="InterPro" id="IPR029063">
    <property type="entry name" value="SAM-dependent_MTases_sf"/>
</dbReference>
<feature type="binding site" evidence="4">
    <location>
        <position position="125"/>
    </location>
    <ligand>
        <name>S-adenosyl-L-methionine</name>
        <dbReference type="ChEBI" id="CHEBI:59789"/>
    </ligand>
</feature>
<feature type="binding site" evidence="4">
    <location>
        <position position="83"/>
    </location>
    <ligand>
        <name>S-adenosyl-L-methionine</name>
        <dbReference type="ChEBI" id="CHEBI:59789"/>
    </ligand>
</feature>
<dbReference type="PANTHER" id="PTHR43591:SF24">
    <property type="entry name" value="2-METHOXY-6-POLYPRENYL-1,4-BENZOQUINOL METHYLASE, MITOCHONDRIAL"/>
    <property type="match status" value="1"/>
</dbReference>
<evidence type="ECO:0000313" key="5">
    <source>
        <dbReference type="EMBL" id="GGD45236.1"/>
    </source>
</evidence>
<accession>A0A916YHT5</accession>
<reference evidence="5" key="1">
    <citation type="journal article" date="2014" name="Int. J. Syst. Evol. Microbiol.">
        <title>Complete genome sequence of Corynebacterium casei LMG S-19264T (=DSM 44701T), isolated from a smear-ripened cheese.</title>
        <authorList>
            <consortium name="US DOE Joint Genome Institute (JGI-PGF)"/>
            <person name="Walter F."/>
            <person name="Albersmeier A."/>
            <person name="Kalinowski J."/>
            <person name="Ruckert C."/>
        </authorList>
    </citation>
    <scope>NUCLEOTIDE SEQUENCE</scope>
    <source>
        <strain evidence="5">CGMCC 1.15152</strain>
    </source>
</reference>
<comment type="caution">
    <text evidence="5">The sequence shown here is derived from an EMBL/GenBank/DDBJ whole genome shotgun (WGS) entry which is preliminary data.</text>
</comment>
<sequence>MTSAQRADLDKDPRTVSRMFDQVAERYDLTNIAMTFGLDAVWRRATTNAVDPQPGERILDLAAGTCRSSASLARRGAEVVAADFSPGMLEQGRRRYADVRGLRFVEADAMALPFDDGEFDAVTISYGLRNVQQPKVALAEMRRVTREGGRIVINEFSTPPARLFRTLYRIYNDAILPRVARVVGSNGDAYDYLGESIRAWPDQRELAAWMREAGWTDVAHRDLAGGIAALHRGYRRTA</sequence>
<comment type="function">
    <text evidence="4">Methyltransferase required for the conversion of demethylmenaquinol (DMKH2) to menaquinol (MKH2).</text>
</comment>
<keyword evidence="4" id="KW-0474">Menaquinone biosynthesis</keyword>
<organism evidence="5 6">
    <name type="scientific">Microbacterium faecale</name>
    <dbReference type="NCBI Taxonomy" id="1804630"/>
    <lineage>
        <taxon>Bacteria</taxon>
        <taxon>Bacillati</taxon>
        <taxon>Actinomycetota</taxon>
        <taxon>Actinomycetes</taxon>
        <taxon>Micrococcales</taxon>
        <taxon>Microbacteriaceae</taxon>
        <taxon>Microbacterium</taxon>
    </lineage>
</organism>
<dbReference type="EC" id="2.1.1.163" evidence="4"/>
<evidence type="ECO:0000256" key="3">
    <source>
        <dbReference type="ARBA" id="ARBA00022691"/>
    </source>
</evidence>
<dbReference type="InterPro" id="IPR004033">
    <property type="entry name" value="UbiE/COQ5_MeTrFase"/>
</dbReference>
<reference evidence="5" key="2">
    <citation type="submission" date="2020-09" db="EMBL/GenBank/DDBJ databases">
        <authorList>
            <person name="Sun Q."/>
            <person name="Zhou Y."/>
        </authorList>
    </citation>
    <scope>NUCLEOTIDE SEQUENCE</scope>
    <source>
        <strain evidence="5">CGMCC 1.15152</strain>
    </source>
</reference>
<comment type="similarity">
    <text evidence="4">Belongs to the class I-like SAM-binding methyltransferase superfamily. MenG/UbiE family.</text>
</comment>
<dbReference type="Pfam" id="PF01209">
    <property type="entry name" value="Ubie_methyltran"/>
    <property type="match status" value="1"/>
</dbReference>
<keyword evidence="3 4" id="KW-0949">S-adenosyl-L-methionine</keyword>
<proteinExistence type="inferred from homology"/>
<dbReference type="HAMAP" id="MF_01813">
    <property type="entry name" value="MenG_UbiE_methyltr"/>
    <property type="match status" value="1"/>
</dbReference>
<feature type="binding site" evidence="4">
    <location>
        <position position="65"/>
    </location>
    <ligand>
        <name>S-adenosyl-L-methionine</name>
        <dbReference type="ChEBI" id="CHEBI:59789"/>
    </ligand>
</feature>
<dbReference type="GO" id="GO:0009234">
    <property type="term" value="P:menaquinone biosynthetic process"/>
    <property type="evidence" value="ECO:0007669"/>
    <property type="project" value="UniProtKB-UniRule"/>
</dbReference>
<dbReference type="EMBL" id="BMHO01000002">
    <property type="protein sequence ID" value="GGD45236.1"/>
    <property type="molecule type" value="Genomic_DNA"/>
</dbReference>
<dbReference type="Gene3D" id="3.40.50.150">
    <property type="entry name" value="Vaccinia Virus protein VP39"/>
    <property type="match status" value="1"/>
</dbReference>
<dbReference type="NCBIfam" id="TIGR01934">
    <property type="entry name" value="MenG_MenH_UbiE"/>
    <property type="match status" value="1"/>
</dbReference>
<feature type="binding site" evidence="4">
    <location>
        <begin position="108"/>
        <end position="109"/>
    </location>
    <ligand>
        <name>S-adenosyl-L-methionine</name>
        <dbReference type="ChEBI" id="CHEBI:59789"/>
    </ligand>
</feature>
<dbReference type="SUPFAM" id="SSF53335">
    <property type="entry name" value="S-adenosyl-L-methionine-dependent methyltransferases"/>
    <property type="match status" value="1"/>
</dbReference>
<dbReference type="AlphaFoldDB" id="A0A916YHT5"/>
<gene>
    <name evidence="4 5" type="primary">menG</name>
    <name evidence="5" type="ORF">GCM10010915_28110</name>
</gene>
<comment type="catalytic activity">
    <reaction evidence="4">
        <text>a 2-demethylmenaquinol + S-adenosyl-L-methionine = a menaquinol + S-adenosyl-L-homocysteine + H(+)</text>
        <dbReference type="Rhea" id="RHEA:42640"/>
        <dbReference type="Rhea" id="RHEA-COMP:9539"/>
        <dbReference type="Rhea" id="RHEA-COMP:9563"/>
        <dbReference type="ChEBI" id="CHEBI:15378"/>
        <dbReference type="ChEBI" id="CHEBI:18151"/>
        <dbReference type="ChEBI" id="CHEBI:55437"/>
        <dbReference type="ChEBI" id="CHEBI:57856"/>
        <dbReference type="ChEBI" id="CHEBI:59789"/>
        <dbReference type="EC" id="2.1.1.163"/>
    </reaction>
</comment>
<comment type="pathway">
    <text evidence="4">Quinol/quinone metabolism; menaquinone biosynthesis; menaquinol from 1,4-dihydroxy-2-naphthoate: step 2/2.</text>
</comment>
<dbReference type="GO" id="GO:0043770">
    <property type="term" value="F:demethylmenaquinone methyltransferase activity"/>
    <property type="evidence" value="ECO:0007669"/>
    <property type="project" value="UniProtKB-UniRule"/>
</dbReference>
<dbReference type="CDD" id="cd02440">
    <property type="entry name" value="AdoMet_MTases"/>
    <property type="match status" value="1"/>
</dbReference>
<evidence type="ECO:0000256" key="1">
    <source>
        <dbReference type="ARBA" id="ARBA00022603"/>
    </source>
</evidence>
<name>A0A916YHT5_9MICO</name>
<keyword evidence="2 4" id="KW-0808">Transferase</keyword>
<evidence type="ECO:0000313" key="6">
    <source>
        <dbReference type="Proteomes" id="UP000633205"/>
    </source>
</evidence>
<dbReference type="RefSeq" id="WP_188713034.1">
    <property type="nucleotide sequence ID" value="NZ_BMHO01000002.1"/>
</dbReference>
<keyword evidence="6" id="KW-1185">Reference proteome</keyword>
<protein>
    <recommendedName>
        <fullName evidence="4">Demethylmenaquinone methyltransferase</fullName>
        <ecNumber evidence="4">2.1.1.163</ecNumber>
    </recommendedName>
</protein>